<evidence type="ECO:0000259" key="2">
    <source>
        <dbReference type="Pfam" id="PF06580"/>
    </source>
</evidence>
<dbReference type="GO" id="GO:0000155">
    <property type="term" value="F:phosphorelay sensor kinase activity"/>
    <property type="evidence" value="ECO:0007669"/>
    <property type="project" value="InterPro"/>
</dbReference>
<dbReference type="Pfam" id="PF02518">
    <property type="entry name" value="HATPase_c"/>
    <property type="match status" value="1"/>
</dbReference>
<dbReference type="SUPFAM" id="SSF55874">
    <property type="entry name" value="ATPase domain of HSP90 chaperone/DNA topoisomerase II/histidine kinase"/>
    <property type="match status" value="1"/>
</dbReference>
<dbReference type="PANTHER" id="PTHR34220:SF7">
    <property type="entry name" value="SENSOR HISTIDINE KINASE YPDA"/>
    <property type="match status" value="1"/>
</dbReference>
<sequence>MQSLKHIKNYIDIEMFQKIQDDIAKATGLGIITCDYKGKPVTKHSRCSQFCMAIRKIKSCKELCEKCDSRGGLEAVRTGKPYIYRCHKGLVDFAVPIIIEGHYLGSVMAGQILTEKEQLEKLETMVQSSDESKLEDELLDLYNETTVIPFKKIEAVAHMMFHISNYIVGEAVLKMAQSELNEKSIKFIEYEKIKTELEKKLKTSQLKNLQSQVNPHFLFNTLNTIASLALVESAPKTREVVCNLSDMLKYNLKKVDQMVTFDDEVRYSTSYLTLQKIRFGDRLKFYFDIEERCKKIEIPFMILQPFIENSIVHGLQLKENGGTVKIAAWETNENLIISIIDDGVGIPSYKLKDINDFENYKEVNRMGIDNVKQRMQYYYGENYSIDIKSKINYGTEVNISLPKHL</sequence>
<evidence type="ECO:0000313" key="4">
    <source>
        <dbReference type="EMBL" id="NFA60212.1"/>
    </source>
</evidence>
<accession>A0A6M0T0A0</accession>
<evidence type="ECO:0000313" key="5">
    <source>
        <dbReference type="Proteomes" id="UP000473089"/>
    </source>
</evidence>
<keyword evidence="4" id="KW-0418">Kinase</keyword>
<proteinExistence type="predicted"/>
<dbReference type="InterPro" id="IPR018771">
    <property type="entry name" value="PocR_dom"/>
</dbReference>
<reference evidence="4 5" key="1">
    <citation type="submission" date="2019-02" db="EMBL/GenBank/DDBJ databases">
        <title>Genome sequencing of Clostridium botulinum clinical isolates.</title>
        <authorList>
            <person name="Brunt J."/>
            <person name="Van Vliet A.H.M."/>
            <person name="Stringer S.C."/>
            <person name="Grant K.A."/>
            <person name="Carter A.C."/>
            <person name="Peck M.W."/>
        </authorList>
    </citation>
    <scope>NUCLEOTIDE SEQUENCE [LARGE SCALE GENOMIC DNA]</scope>
    <source>
        <strain evidence="4 5">R1125/03</strain>
    </source>
</reference>
<evidence type="ECO:0000259" key="3">
    <source>
        <dbReference type="Pfam" id="PF10114"/>
    </source>
</evidence>
<dbReference type="InterPro" id="IPR050640">
    <property type="entry name" value="Bact_2-comp_sensor_kinase"/>
</dbReference>
<dbReference type="PANTHER" id="PTHR34220">
    <property type="entry name" value="SENSOR HISTIDINE KINASE YPDA"/>
    <property type="match status" value="1"/>
</dbReference>
<organism evidence="4 5">
    <name type="scientific">Clostridium botulinum</name>
    <dbReference type="NCBI Taxonomy" id="1491"/>
    <lineage>
        <taxon>Bacteria</taxon>
        <taxon>Bacillati</taxon>
        <taxon>Bacillota</taxon>
        <taxon>Clostridia</taxon>
        <taxon>Eubacteriales</taxon>
        <taxon>Clostridiaceae</taxon>
        <taxon>Clostridium</taxon>
    </lineage>
</organism>
<keyword evidence="4" id="KW-0808">Transferase</keyword>
<dbReference type="Gene3D" id="3.30.565.10">
    <property type="entry name" value="Histidine kinase-like ATPase, C-terminal domain"/>
    <property type="match status" value="1"/>
</dbReference>
<feature type="domain" description="PocR" evidence="3">
    <location>
        <begin position="10"/>
        <end position="170"/>
    </location>
</feature>
<protein>
    <submittedName>
        <fullName evidence="4">Histidine kinase</fullName>
    </submittedName>
</protein>
<evidence type="ECO:0000259" key="1">
    <source>
        <dbReference type="Pfam" id="PF02518"/>
    </source>
</evidence>
<dbReference type="EMBL" id="SGJP01000012">
    <property type="protein sequence ID" value="NFA60212.1"/>
    <property type="molecule type" value="Genomic_DNA"/>
</dbReference>
<feature type="domain" description="Histidine kinase/HSP90-like ATPase" evidence="1">
    <location>
        <begin position="301"/>
        <end position="403"/>
    </location>
</feature>
<dbReference type="InterPro" id="IPR010559">
    <property type="entry name" value="Sig_transdc_His_kin_internal"/>
</dbReference>
<dbReference type="Pfam" id="PF10114">
    <property type="entry name" value="PocR"/>
    <property type="match status" value="1"/>
</dbReference>
<feature type="domain" description="Signal transduction histidine kinase internal region" evidence="2">
    <location>
        <begin position="205"/>
        <end position="283"/>
    </location>
</feature>
<name>A0A6M0T0A0_CLOBO</name>
<gene>
    <name evidence="4" type="ORF">EXM42_07350</name>
</gene>
<dbReference type="InterPro" id="IPR036890">
    <property type="entry name" value="HATPase_C_sf"/>
</dbReference>
<dbReference type="InterPro" id="IPR003594">
    <property type="entry name" value="HATPase_dom"/>
</dbReference>
<dbReference type="Proteomes" id="UP000473089">
    <property type="component" value="Unassembled WGS sequence"/>
</dbReference>
<dbReference type="AlphaFoldDB" id="A0A6M0T0A0"/>
<dbReference type="GO" id="GO:0016020">
    <property type="term" value="C:membrane"/>
    <property type="evidence" value="ECO:0007669"/>
    <property type="project" value="InterPro"/>
</dbReference>
<dbReference type="Pfam" id="PF06580">
    <property type="entry name" value="His_kinase"/>
    <property type="match status" value="1"/>
</dbReference>
<comment type="caution">
    <text evidence="4">The sequence shown here is derived from an EMBL/GenBank/DDBJ whole genome shotgun (WGS) entry which is preliminary data.</text>
</comment>